<sequence length="381" mass="40510">MIAAHTMVSCHRLLDIAELVEPDPRVQTVFTVAPDTFNAGVTGHLQRLGALVIPWQQAIRETFDLAVAAAHGGLHQLHAPVLLSAHGAGRARLVDPIGRGGLPATGPTVYGLDAPRLIRDGRVVASALALSHDNEREILARQCPDAVPLAVVAGDPCFDRLVASLAERVRYRQALRLSDRQKLVVVSSTWGEDGLFGGVPELLPMLMNQLPPDRFRVALLLHPAILGAHGRRQVSAWTRGCREAGMMLADSADDWRAYLAAADHLIGDRGSVTAYGAAIGLPVLRVPASRATRTGPGSPQALVLDAATRLDLTGPLQRQLLAVRPIDHRRVAAAITSRPGRSGYLLRQTMYRLMRLPESAGDQAAGPAVVAVPGSPVAVGS</sequence>
<dbReference type="AlphaFoldDB" id="A0A919TZX6"/>
<gene>
    <name evidence="1" type="ORF">Ate02nite_90620</name>
</gene>
<evidence type="ECO:0000313" key="1">
    <source>
        <dbReference type="EMBL" id="GIF26332.1"/>
    </source>
</evidence>
<reference evidence="1" key="1">
    <citation type="submission" date="2021-01" db="EMBL/GenBank/DDBJ databases">
        <title>Whole genome shotgun sequence of Actinoplanes tereljensis NBRC 105297.</title>
        <authorList>
            <person name="Komaki H."/>
            <person name="Tamura T."/>
        </authorList>
    </citation>
    <scope>NUCLEOTIDE SEQUENCE</scope>
    <source>
        <strain evidence="1">NBRC 105297</strain>
    </source>
</reference>
<name>A0A919TZX6_9ACTN</name>
<evidence type="ECO:0000313" key="2">
    <source>
        <dbReference type="Proteomes" id="UP000623608"/>
    </source>
</evidence>
<accession>A0A919TZX6</accession>
<protein>
    <submittedName>
        <fullName evidence="1">Uncharacterized protein</fullName>
    </submittedName>
</protein>
<comment type="caution">
    <text evidence="1">The sequence shown here is derived from an EMBL/GenBank/DDBJ whole genome shotgun (WGS) entry which is preliminary data.</text>
</comment>
<dbReference type="EMBL" id="BOMY01000060">
    <property type="protein sequence ID" value="GIF26332.1"/>
    <property type="molecule type" value="Genomic_DNA"/>
</dbReference>
<proteinExistence type="predicted"/>
<dbReference type="Proteomes" id="UP000623608">
    <property type="component" value="Unassembled WGS sequence"/>
</dbReference>
<keyword evidence="2" id="KW-1185">Reference proteome</keyword>
<organism evidence="1 2">
    <name type="scientific">Paractinoplanes tereljensis</name>
    <dbReference type="NCBI Taxonomy" id="571912"/>
    <lineage>
        <taxon>Bacteria</taxon>
        <taxon>Bacillati</taxon>
        <taxon>Actinomycetota</taxon>
        <taxon>Actinomycetes</taxon>
        <taxon>Micromonosporales</taxon>
        <taxon>Micromonosporaceae</taxon>
        <taxon>Paractinoplanes</taxon>
    </lineage>
</organism>